<dbReference type="EMBL" id="KV419421">
    <property type="protein sequence ID" value="KZS90540.1"/>
    <property type="molecule type" value="Genomic_DNA"/>
</dbReference>
<name>A0A164RGL5_9AGAM</name>
<evidence type="ECO:0000313" key="3">
    <source>
        <dbReference type="Proteomes" id="UP000076722"/>
    </source>
</evidence>
<evidence type="ECO:0000256" key="1">
    <source>
        <dbReference type="SAM" id="SignalP"/>
    </source>
</evidence>
<protein>
    <submittedName>
        <fullName evidence="2">Uncharacterized protein</fullName>
    </submittedName>
</protein>
<organism evidence="2 3">
    <name type="scientific">Sistotremastrum niveocremeum HHB9708</name>
    <dbReference type="NCBI Taxonomy" id="1314777"/>
    <lineage>
        <taxon>Eukaryota</taxon>
        <taxon>Fungi</taxon>
        <taxon>Dikarya</taxon>
        <taxon>Basidiomycota</taxon>
        <taxon>Agaricomycotina</taxon>
        <taxon>Agaricomycetes</taxon>
        <taxon>Sistotremastrales</taxon>
        <taxon>Sistotremastraceae</taxon>
        <taxon>Sertulicium</taxon>
        <taxon>Sertulicium niveocremeum</taxon>
    </lineage>
</organism>
<feature type="chain" id="PRO_5007852889" evidence="1">
    <location>
        <begin position="22"/>
        <end position="77"/>
    </location>
</feature>
<proteinExistence type="predicted"/>
<gene>
    <name evidence="2" type="ORF">SISNIDRAFT_457703</name>
</gene>
<reference evidence="2 3" key="1">
    <citation type="journal article" date="2016" name="Mol. Biol. Evol.">
        <title>Comparative Genomics of Early-Diverging Mushroom-Forming Fungi Provides Insights into the Origins of Lignocellulose Decay Capabilities.</title>
        <authorList>
            <person name="Nagy L.G."/>
            <person name="Riley R."/>
            <person name="Tritt A."/>
            <person name="Adam C."/>
            <person name="Daum C."/>
            <person name="Floudas D."/>
            <person name="Sun H."/>
            <person name="Yadav J.S."/>
            <person name="Pangilinan J."/>
            <person name="Larsson K.H."/>
            <person name="Matsuura K."/>
            <person name="Barry K."/>
            <person name="Labutti K."/>
            <person name="Kuo R."/>
            <person name="Ohm R.A."/>
            <person name="Bhattacharya S.S."/>
            <person name="Shirouzu T."/>
            <person name="Yoshinaga Y."/>
            <person name="Martin F.M."/>
            <person name="Grigoriev I.V."/>
            <person name="Hibbett D.S."/>
        </authorList>
    </citation>
    <scope>NUCLEOTIDE SEQUENCE [LARGE SCALE GENOMIC DNA]</scope>
    <source>
        <strain evidence="2 3">HHB9708</strain>
    </source>
</reference>
<keyword evidence="3" id="KW-1185">Reference proteome</keyword>
<keyword evidence="1" id="KW-0732">Signal</keyword>
<dbReference type="AlphaFoldDB" id="A0A164RGL5"/>
<dbReference type="Proteomes" id="UP000076722">
    <property type="component" value="Unassembled WGS sequence"/>
</dbReference>
<feature type="signal peptide" evidence="1">
    <location>
        <begin position="1"/>
        <end position="21"/>
    </location>
</feature>
<accession>A0A164RGL5</accession>
<evidence type="ECO:0000313" key="2">
    <source>
        <dbReference type="EMBL" id="KZS90540.1"/>
    </source>
</evidence>
<sequence length="77" mass="8097">MQALSPLLILLSLAVYLPTLSSSISTGSPATSLRLKRILLKYSISRTAAREEAIPHGVWRQGIPVSLTPTGGPSSAP</sequence>